<protein>
    <submittedName>
        <fullName evidence="2">Uncharacterized protein</fullName>
    </submittedName>
</protein>
<gene>
    <name evidence="2" type="ORF">BPP43_02045</name>
</gene>
<organism evidence="2 3">
    <name type="scientific">Brachyspira pilosicoli P43/6/78</name>
    <dbReference type="NCBI Taxonomy" id="1042417"/>
    <lineage>
        <taxon>Bacteria</taxon>
        <taxon>Pseudomonadati</taxon>
        <taxon>Spirochaetota</taxon>
        <taxon>Spirochaetia</taxon>
        <taxon>Brachyspirales</taxon>
        <taxon>Brachyspiraceae</taxon>
        <taxon>Brachyspira</taxon>
    </lineage>
</organism>
<keyword evidence="1" id="KW-0472">Membrane</keyword>
<name>A0A3B6VST1_BRAPL</name>
<feature type="transmembrane region" description="Helical" evidence="1">
    <location>
        <begin position="20"/>
        <end position="40"/>
    </location>
</feature>
<evidence type="ECO:0000313" key="2">
    <source>
        <dbReference type="EMBL" id="AGA65739.1"/>
    </source>
</evidence>
<dbReference type="AlphaFoldDB" id="A0A3B6VST1"/>
<evidence type="ECO:0000313" key="3">
    <source>
        <dbReference type="Proteomes" id="UP000010793"/>
    </source>
</evidence>
<proteinExistence type="predicted"/>
<reference evidence="2 3" key="1">
    <citation type="journal article" date="2013" name="Genome Announc.">
        <title>Complete Genome Sequence of the Porcine Strain Brachyspira pilosicoli P43/6/78(T.).</title>
        <authorList>
            <person name="Lin C."/>
            <person name="den Bakker H.C."/>
            <person name="Suzuki H."/>
            <person name="Lefebure T."/>
            <person name="Ponnala L."/>
            <person name="Sun Q."/>
            <person name="Stanhope M.J."/>
            <person name="Wiedmann M."/>
            <person name="Duhamel G.E."/>
        </authorList>
    </citation>
    <scope>NUCLEOTIDE SEQUENCE [LARGE SCALE GENOMIC DNA]</scope>
    <source>
        <strain evidence="2 3">P43/6/78</strain>
    </source>
</reference>
<accession>A0A3B6VST1</accession>
<keyword evidence="1" id="KW-0812">Transmembrane</keyword>
<dbReference type="RefSeq" id="WP_013243167.1">
    <property type="nucleotide sequence ID" value="NC_019908.1"/>
</dbReference>
<evidence type="ECO:0000256" key="1">
    <source>
        <dbReference type="SAM" id="Phobius"/>
    </source>
</evidence>
<dbReference type="KEGG" id="bpip:BPP43_02045"/>
<dbReference type="GeneID" id="56438791"/>
<dbReference type="Proteomes" id="UP000010793">
    <property type="component" value="Chromosome"/>
</dbReference>
<keyword evidence="3" id="KW-1185">Reference proteome</keyword>
<dbReference type="EMBL" id="CP002873">
    <property type="protein sequence ID" value="AGA65739.1"/>
    <property type="molecule type" value="Genomic_DNA"/>
</dbReference>
<sequence length="100" mass="11763">MLKKIIDKIKYFYAEKRKLFIIILSSWFVFIILIGVIIGVNKKPDIVPLTPEEENAMISNDIIKNDDKKIIEGEMLSTKNNLSFEELERSRNYVESRKNK</sequence>
<keyword evidence="1" id="KW-1133">Transmembrane helix</keyword>